<dbReference type="GO" id="GO:0003677">
    <property type="term" value="F:DNA binding"/>
    <property type="evidence" value="ECO:0007669"/>
    <property type="project" value="UniProtKB-KW"/>
</dbReference>
<dbReference type="InterPro" id="IPR015422">
    <property type="entry name" value="PyrdxlP-dep_Trfase_small"/>
</dbReference>
<dbReference type="InterPro" id="IPR015421">
    <property type="entry name" value="PyrdxlP-dep_Trfase_major"/>
</dbReference>
<dbReference type="EMBL" id="QDHA01000068">
    <property type="protein sequence ID" value="RCJ05646.1"/>
    <property type="molecule type" value="Genomic_DNA"/>
</dbReference>
<evidence type="ECO:0000256" key="3">
    <source>
        <dbReference type="ARBA" id="ARBA00023015"/>
    </source>
</evidence>
<keyword evidence="7" id="KW-0808">Transferase</keyword>
<keyword evidence="3" id="KW-0805">Transcription regulation</keyword>
<gene>
    <name evidence="7" type="ORF">DDK22_25705</name>
</gene>
<dbReference type="GO" id="GO:0003700">
    <property type="term" value="F:DNA-binding transcription factor activity"/>
    <property type="evidence" value="ECO:0007669"/>
    <property type="project" value="InterPro"/>
</dbReference>
<dbReference type="InterPro" id="IPR051446">
    <property type="entry name" value="HTH_trans_reg/aminotransferase"/>
</dbReference>
<evidence type="ECO:0000313" key="8">
    <source>
        <dbReference type="Proteomes" id="UP000253501"/>
    </source>
</evidence>
<dbReference type="Pfam" id="PF00155">
    <property type="entry name" value="Aminotran_1_2"/>
    <property type="match status" value="1"/>
</dbReference>
<dbReference type="InterPro" id="IPR036390">
    <property type="entry name" value="WH_DNA-bd_sf"/>
</dbReference>
<evidence type="ECO:0000256" key="4">
    <source>
        <dbReference type="ARBA" id="ARBA00023125"/>
    </source>
</evidence>
<dbReference type="Gene3D" id="3.40.640.10">
    <property type="entry name" value="Type I PLP-dependent aspartate aminotransferase-like (Major domain)"/>
    <property type="match status" value="1"/>
</dbReference>
<protein>
    <submittedName>
        <fullName evidence="7">Aminotransferase class I/II-fold pyridoxal phosphate-dependent enzyme</fullName>
    </submittedName>
</protein>
<dbReference type="InterPro" id="IPR000524">
    <property type="entry name" value="Tscrpt_reg_HTH_GntR"/>
</dbReference>
<dbReference type="PROSITE" id="PS50949">
    <property type="entry name" value="HTH_GNTR"/>
    <property type="match status" value="1"/>
</dbReference>
<dbReference type="CDD" id="cd07377">
    <property type="entry name" value="WHTH_GntR"/>
    <property type="match status" value="1"/>
</dbReference>
<dbReference type="Pfam" id="PF00392">
    <property type="entry name" value="GntR"/>
    <property type="match status" value="1"/>
</dbReference>
<evidence type="ECO:0000259" key="6">
    <source>
        <dbReference type="PROSITE" id="PS50949"/>
    </source>
</evidence>
<organism evidence="7 8">
    <name type="scientific">Cupriavidus necator</name>
    <name type="common">Alcaligenes eutrophus</name>
    <name type="synonym">Ralstonia eutropha</name>
    <dbReference type="NCBI Taxonomy" id="106590"/>
    <lineage>
        <taxon>Bacteria</taxon>
        <taxon>Pseudomonadati</taxon>
        <taxon>Pseudomonadota</taxon>
        <taxon>Betaproteobacteria</taxon>
        <taxon>Burkholderiales</taxon>
        <taxon>Burkholderiaceae</taxon>
        <taxon>Cupriavidus</taxon>
    </lineage>
</organism>
<evidence type="ECO:0000313" key="7">
    <source>
        <dbReference type="EMBL" id="RCJ05646.1"/>
    </source>
</evidence>
<comment type="similarity">
    <text evidence="1">In the C-terminal section; belongs to the class-I pyridoxal-phosphate-dependent aminotransferase family.</text>
</comment>
<keyword evidence="7" id="KW-0032">Aminotransferase</keyword>
<dbReference type="SUPFAM" id="SSF53383">
    <property type="entry name" value="PLP-dependent transferases"/>
    <property type="match status" value="1"/>
</dbReference>
<keyword evidence="4" id="KW-0238">DNA-binding</keyword>
<dbReference type="PANTHER" id="PTHR46577:SF1">
    <property type="entry name" value="HTH-TYPE TRANSCRIPTIONAL REGULATORY PROTEIN GABR"/>
    <property type="match status" value="1"/>
</dbReference>
<dbReference type="Proteomes" id="UP000253501">
    <property type="component" value="Unassembled WGS sequence"/>
</dbReference>
<reference evidence="7 8" key="1">
    <citation type="submission" date="2018-04" db="EMBL/GenBank/DDBJ databases">
        <title>Cupriavidus necator CR12 genome sequencing and assembly.</title>
        <authorList>
            <person name="Ben Fekih I."/>
            <person name="Mazhar H.S."/>
            <person name="Bello S.K."/>
            <person name="Rensing C."/>
        </authorList>
    </citation>
    <scope>NUCLEOTIDE SEQUENCE [LARGE SCALE GENOMIC DNA]</scope>
    <source>
        <strain evidence="7 8">CR12</strain>
    </source>
</reference>
<evidence type="ECO:0000256" key="2">
    <source>
        <dbReference type="ARBA" id="ARBA00022898"/>
    </source>
</evidence>
<evidence type="ECO:0000256" key="5">
    <source>
        <dbReference type="ARBA" id="ARBA00023163"/>
    </source>
</evidence>
<dbReference type="GO" id="GO:0008483">
    <property type="term" value="F:transaminase activity"/>
    <property type="evidence" value="ECO:0007669"/>
    <property type="project" value="UniProtKB-KW"/>
</dbReference>
<sequence length="447" mass="48687">MFDPSRFAAGARKAEDLFRTIEQAVYDNKLAAGEQLPTVRALAESLGINKNTVAAAYRMLIDSGVIVTAGRRGTVVAERHFATPVSITPPAMTPEGVIAVHDGNPDPAFLPTHAEILEAFATTASPPRLYGERRNVADLTKWATSMFEADLPTVHGIFISSGALDAIERALRTHVRLGDKVAVEAPTYMTTLALVRSLGLRPVQLEMDADGIRPDALKNALSSNCRAVIFSTRGQNPTGAVTGARRARELRNAARGHDDVLFIDDDHSSLLELAPYEPWHVDSARWLTVRSFSKFLGPDLRVSVTCGDSVTLGKLEYSQATSMGWVSSLLQQTALALLKDDRVRTRIRHAGTAYRDRFVALKEGLHSIGVDVPGKVGLNVWIPLRDEATVVQWLLAKGWMVRSGSDFVVEGQAGIRVTSARLTTERIEDFLSDFRELAIASSTTFSA</sequence>
<dbReference type="SMART" id="SM00345">
    <property type="entry name" value="HTH_GNTR"/>
    <property type="match status" value="1"/>
</dbReference>
<dbReference type="SUPFAM" id="SSF46785">
    <property type="entry name" value="Winged helix' DNA-binding domain"/>
    <property type="match status" value="1"/>
</dbReference>
<dbReference type="Gene3D" id="1.10.10.10">
    <property type="entry name" value="Winged helix-like DNA-binding domain superfamily/Winged helix DNA-binding domain"/>
    <property type="match status" value="1"/>
</dbReference>
<dbReference type="InterPro" id="IPR015424">
    <property type="entry name" value="PyrdxlP-dep_Trfase"/>
</dbReference>
<dbReference type="Gene3D" id="3.90.1150.10">
    <property type="entry name" value="Aspartate Aminotransferase, domain 1"/>
    <property type="match status" value="1"/>
</dbReference>
<name>A0A367PF66_CUPNE</name>
<dbReference type="CDD" id="cd00609">
    <property type="entry name" value="AAT_like"/>
    <property type="match status" value="1"/>
</dbReference>
<dbReference type="InterPro" id="IPR004839">
    <property type="entry name" value="Aminotransferase_I/II_large"/>
</dbReference>
<dbReference type="GO" id="GO:0030170">
    <property type="term" value="F:pyridoxal phosphate binding"/>
    <property type="evidence" value="ECO:0007669"/>
    <property type="project" value="InterPro"/>
</dbReference>
<keyword evidence="5" id="KW-0804">Transcription</keyword>
<proteinExistence type="inferred from homology"/>
<accession>A0A367PF66</accession>
<keyword evidence="2" id="KW-0663">Pyridoxal phosphate</keyword>
<dbReference type="InterPro" id="IPR036388">
    <property type="entry name" value="WH-like_DNA-bd_sf"/>
</dbReference>
<feature type="domain" description="HTH gntR-type" evidence="6">
    <location>
        <begin position="11"/>
        <end position="79"/>
    </location>
</feature>
<dbReference type="PANTHER" id="PTHR46577">
    <property type="entry name" value="HTH-TYPE TRANSCRIPTIONAL REGULATORY PROTEIN GABR"/>
    <property type="match status" value="1"/>
</dbReference>
<dbReference type="AlphaFoldDB" id="A0A367PF66"/>
<comment type="caution">
    <text evidence="7">The sequence shown here is derived from an EMBL/GenBank/DDBJ whole genome shotgun (WGS) entry which is preliminary data.</text>
</comment>
<evidence type="ECO:0000256" key="1">
    <source>
        <dbReference type="ARBA" id="ARBA00005384"/>
    </source>
</evidence>